<name>A0A4Q9DF87_9BACL</name>
<organism evidence="1 2">
    <name type="scientific">Paenibacillus thalictri</name>
    <dbReference type="NCBI Taxonomy" id="2527873"/>
    <lineage>
        <taxon>Bacteria</taxon>
        <taxon>Bacillati</taxon>
        <taxon>Bacillota</taxon>
        <taxon>Bacilli</taxon>
        <taxon>Bacillales</taxon>
        <taxon>Paenibacillaceae</taxon>
        <taxon>Paenibacillus</taxon>
    </lineage>
</organism>
<proteinExistence type="predicted"/>
<dbReference type="OrthoDB" id="2579188at2"/>
<keyword evidence="2" id="KW-1185">Reference proteome</keyword>
<comment type="caution">
    <text evidence="1">The sequence shown here is derived from an EMBL/GenBank/DDBJ whole genome shotgun (WGS) entry which is preliminary data.</text>
</comment>
<protein>
    <submittedName>
        <fullName evidence="1">Uncharacterized protein</fullName>
    </submittedName>
</protein>
<reference evidence="1 2" key="1">
    <citation type="submission" date="2019-02" db="EMBL/GenBank/DDBJ databases">
        <title>Paenibacillus sp. nov., isolated from surface-sterilized tissue of Thalictrum simplex L.</title>
        <authorList>
            <person name="Tuo L."/>
        </authorList>
    </citation>
    <scope>NUCLEOTIDE SEQUENCE [LARGE SCALE GENOMIC DNA]</scope>
    <source>
        <strain evidence="1 2">N2SHLJ1</strain>
    </source>
</reference>
<dbReference type="RefSeq" id="WP_131018770.1">
    <property type="nucleotide sequence ID" value="NZ_SIRE01000043.1"/>
</dbReference>
<dbReference type="Proteomes" id="UP000293142">
    <property type="component" value="Unassembled WGS sequence"/>
</dbReference>
<accession>A0A4Q9DF87</accession>
<sequence>MAITPIQRITSNTSTVFGAANRAAAIAGVLTGMGGNTVNVSGAYPNWPSLAKYTNDNSTFSGVADPQTVWTSNPPVAGQTQGFAVRSNTVTLAVPRPLFVLSVAVFADNAHTLEIQSYVAGSLNQYSIITNLGVELMDGPLPLNSSFTTDAVRPYNWQNLRYYSVLASTEEVIEQPIDIFFVFSFEGVNYDTNQGINTAGLSFVANIYGSGILIPS</sequence>
<evidence type="ECO:0000313" key="2">
    <source>
        <dbReference type="Proteomes" id="UP000293142"/>
    </source>
</evidence>
<evidence type="ECO:0000313" key="1">
    <source>
        <dbReference type="EMBL" id="TBL68603.1"/>
    </source>
</evidence>
<dbReference type="EMBL" id="SIRE01000043">
    <property type="protein sequence ID" value="TBL68603.1"/>
    <property type="molecule type" value="Genomic_DNA"/>
</dbReference>
<gene>
    <name evidence="1" type="ORF">EYB31_37620</name>
</gene>
<dbReference type="AlphaFoldDB" id="A0A4Q9DF87"/>